<feature type="compositionally biased region" description="Basic residues" evidence="1">
    <location>
        <begin position="683"/>
        <end position="693"/>
    </location>
</feature>
<dbReference type="GO" id="GO:0004672">
    <property type="term" value="F:protein kinase activity"/>
    <property type="evidence" value="ECO:0007669"/>
    <property type="project" value="InterPro"/>
</dbReference>
<reference evidence="3" key="1">
    <citation type="submission" date="2023-01" db="EMBL/GenBank/DDBJ databases">
        <title>The growth and conidiation of Purpureocillium lavendulum are regulated by nitrogen source and histone H3K14 acetylation.</title>
        <authorList>
            <person name="Tang P."/>
            <person name="Han J."/>
            <person name="Zhang C."/>
            <person name="Tang P."/>
            <person name="Qi F."/>
            <person name="Zhang K."/>
            <person name="Liang L."/>
        </authorList>
    </citation>
    <scope>NUCLEOTIDE SEQUENCE</scope>
    <source>
        <strain evidence="3">YMF1.00683</strain>
    </source>
</reference>
<feature type="compositionally biased region" description="Low complexity" evidence="1">
    <location>
        <begin position="729"/>
        <end position="741"/>
    </location>
</feature>
<dbReference type="SUPFAM" id="SSF56112">
    <property type="entry name" value="Protein kinase-like (PK-like)"/>
    <property type="match status" value="1"/>
</dbReference>
<evidence type="ECO:0000256" key="1">
    <source>
        <dbReference type="SAM" id="MobiDB-lite"/>
    </source>
</evidence>
<dbReference type="InterPro" id="IPR000719">
    <property type="entry name" value="Prot_kinase_dom"/>
</dbReference>
<feature type="domain" description="Protein kinase" evidence="2">
    <location>
        <begin position="126"/>
        <end position="502"/>
    </location>
</feature>
<accession>A0AB34FW03</accession>
<proteinExistence type="predicted"/>
<name>A0AB34FW03_9HYPO</name>
<feature type="compositionally biased region" description="Polar residues" evidence="1">
    <location>
        <begin position="711"/>
        <end position="720"/>
    </location>
</feature>
<evidence type="ECO:0000313" key="4">
    <source>
        <dbReference type="Proteomes" id="UP001163105"/>
    </source>
</evidence>
<dbReference type="PROSITE" id="PS50011">
    <property type="entry name" value="PROTEIN_KINASE_DOM"/>
    <property type="match status" value="1"/>
</dbReference>
<dbReference type="Gene3D" id="1.10.510.10">
    <property type="entry name" value="Transferase(Phosphotransferase) domain 1"/>
    <property type="match status" value="1"/>
</dbReference>
<protein>
    <recommendedName>
        <fullName evidence="2">Protein kinase domain-containing protein</fullName>
    </recommendedName>
</protein>
<organism evidence="3 4">
    <name type="scientific">Purpureocillium lavendulum</name>
    <dbReference type="NCBI Taxonomy" id="1247861"/>
    <lineage>
        <taxon>Eukaryota</taxon>
        <taxon>Fungi</taxon>
        <taxon>Dikarya</taxon>
        <taxon>Ascomycota</taxon>
        <taxon>Pezizomycotina</taxon>
        <taxon>Sordariomycetes</taxon>
        <taxon>Hypocreomycetidae</taxon>
        <taxon>Hypocreales</taxon>
        <taxon>Ophiocordycipitaceae</taxon>
        <taxon>Purpureocillium</taxon>
    </lineage>
</organism>
<feature type="region of interest" description="Disordered" evidence="1">
    <location>
        <begin position="501"/>
        <end position="773"/>
    </location>
</feature>
<evidence type="ECO:0000313" key="3">
    <source>
        <dbReference type="EMBL" id="KAJ6443059.1"/>
    </source>
</evidence>
<dbReference type="Proteomes" id="UP001163105">
    <property type="component" value="Unassembled WGS sequence"/>
</dbReference>
<evidence type="ECO:0000259" key="2">
    <source>
        <dbReference type="PROSITE" id="PS50011"/>
    </source>
</evidence>
<gene>
    <name evidence="3" type="ORF">O9K51_04238</name>
</gene>
<dbReference type="GO" id="GO:0005524">
    <property type="term" value="F:ATP binding"/>
    <property type="evidence" value="ECO:0007669"/>
    <property type="project" value="InterPro"/>
</dbReference>
<feature type="compositionally biased region" description="Basic and acidic residues" evidence="1">
    <location>
        <begin position="556"/>
        <end position="586"/>
    </location>
</feature>
<comment type="caution">
    <text evidence="3">The sequence shown here is derived from an EMBL/GenBank/DDBJ whole genome shotgun (WGS) entry which is preliminary data.</text>
</comment>
<feature type="compositionally biased region" description="Basic and acidic residues" evidence="1">
    <location>
        <begin position="753"/>
        <end position="764"/>
    </location>
</feature>
<sequence length="773" mass="85210">MAMEQSRTQPINHFTFLTNGRRVATLTVEQTAIKDVRNKLSAMFAVARGDNSVVLEWDTNPSDDLVAHVKKRVPYDRNGPPDASYGQDYASLWEPNEHGDNHGIAELPRELARYWPKHTVWDGFHLRWIKILGKGGFGYATLWEASFEDGTTKKVVIKIPNPGASGDIADELAWHEKYFGASHTVQALNLNHFVMHKRNSGATDGRPRISGPTFHAPTLNAMTLEYAEHGNLFDLLAKGSYLGAVYSNKMLWMLWECLVRGVASVSRQNSLMRENLEPGALFGVDQLLDYVEQGSDYWALELLDGAPDSHNVLFDLEEQNVLVGADERHRGNPILKLHDFGGSYCHDMLEQWKTWRFRHYLCARGPPKMNRRLPEQASKDWDDYDCLNSPSAANFWGPNLDRGSQVAGRYGTWSNIFLIGSLMESVIADRWITHPFTTVSYTNIEGDKAGQTYGHRLMRNDCSSVEPQLRDVVMRCQYEKPADRPTITQLVEECLKRRKKGFPEEEDEHTKQFWATFWKPPGEGDEAGYELGGAPGPAPAAAPAPAQAPGGSQTSRGDRGKGRAVDDLPIDYEKEPAPAKSAKEHVPGSSQGNWSRVKGLVASLARDGSDQKGQQEEQAGPSRPGNAAKDAAAHDSGDESDDSIILGRIGRRRMGQGPRPASKAARSGGPQGDGVRKSTSSRTQRRRQLRHRLQQQLGSASGAGKSLAMLNLSSRASRLQKSLDRERSSNAAAAAGSPASARTGQGGFAPMVRSDEGPERDRTAPARRGGRSA</sequence>
<dbReference type="InterPro" id="IPR011009">
    <property type="entry name" value="Kinase-like_dom_sf"/>
</dbReference>
<keyword evidence="4" id="KW-1185">Reference proteome</keyword>
<dbReference type="AlphaFoldDB" id="A0AB34FW03"/>
<dbReference type="EMBL" id="JAQHRD010000003">
    <property type="protein sequence ID" value="KAJ6443059.1"/>
    <property type="molecule type" value="Genomic_DNA"/>
</dbReference>